<gene>
    <name evidence="1" type="ORF">DA391_15975</name>
</gene>
<name>A0ABM6UW55_9GAMM</name>
<dbReference type="EMBL" id="CP028487">
    <property type="protein sequence ID" value="AVX39037.1"/>
    <property type="molecule type" value="Genomic_DNA"/>
</dbReference>
<proteinExistence type="predicted"/>
<organism evidence="1 2">
    <name type="scientific">Yersinia massiliensis</name>
    <dbReference type="NCBI Taxonomy" id="419257"/>
    <lineage>
        <taxon>Bacteria</taxon>
        <taxon>Pseudomonadati</taxon>
        <taxon>Pseudomonadota</taxon>
        <taxon>Gammaproteobacteria</taxon>
        <taxon>Enterobacterales</taxon>
        <taxon>Yersiniaceae</taxon>
        <taxon>Yersinia</taxon>
    </lineage>
</organism>
<sequence length="140" mass="15849">MKILPTLIKPSEYVRTVFSVTAKHGQVFEDFKDPDSWAHVANTLRKFDRVEIVAEDGSFFAEGIVTKVTKVSAHIHFFTHVELGNSSNKPIEKEQAYSCEFAGKHKWRIIRASDKEIVELGIETKEDAQAKVDKLNESGE</sequence>
<reference evidence="2" key="1">
    <citation type="journal article" date="2018" name="Genome Announc.">
        <title>First complete genome sequence of Yersinia massiliensis.</title>
        <authorList>
            <person name="Thomas M.C."/>
            <person name="Arling V."/>
            <person name="Goji N."/>
            <person name="Janzen T.W."/>
            <person name="Duceppe M.-O."/>
            <person name="Mathews A."/>
            <person name="Carrillo C."/>
            <person name="Amoako K."/>
        </authorList>
    </citation>
    <scope>NUCLEOTIDE SEQUENCE [LARGE SCALE GENOMIC DNA]</scope>
    <source>
        <strain evidence="2">GTA</strain>
    </source>
</reference>
<evidence type="ECO:0000313" key="2">
    <source>
        <dbReference type="Proteomes" id="UP000240908"/>
    </source>
</evidence>
<keyword evidence="2" id="KW-1185">Reference proteome</keyword>
<dbReference type="Proteomes" id="UP000240908">
    <property type="component" value="Chromosome"/>
</dbReference>
<protein>
    <submittedName>
        <fullName evidence="1">Uncharacterized protein</fullName>
    </submittedName>
</protein>
<accession>A0ABM6UW55</accession>
<evidence type="ECO:0000313" key="1">
    <source>
        <dbReference type="EMBL" id="AVX39037.1"/>
    </source>
</evidence>
<dbReference type="RefSeq" id="WP_108087956.1">
    <property type="nucleotide sequence ID" value="NZ_CP028487.1"/>
</dbReference>